<dbReference type="EMBL" id="MU971364">
    <property type="protein sequence ID" value="KAK9237801.1"/>
    <property type="molecule type" value="Genomic_DNA"/>
</dbReference>
<protein>
    <submittedName>
        <fullName evidence="1">Uncharacterized protein</fullName>
    </submittedName>
</protein>
<comment type="caution">
    <text evidence="1">The sequence shown here is derived from an EMBL/GenBank/DDBJ whole genome shotgun (WGS) entry which is preliminary data.</text>
</comment>
<sequence length="439" mass="48469">MDDLPSSPEFLRSRQHHNLSENAGLPAADDNLPSSPYWALRNAGVASKSPIMSSGSSDRSFLQSSSPLRRTKSYLKPSPQPKPMYRVTSTQSLQSSARRDDLQDDSDSESDQEDRTVTTDNTKNGSARQRYFSVETVTDVNTRSRGEKPDDVSLWQAVEDLQNRVTKLELSDQERRKSHAAIIESTISSSTASLDLLSSPGRTSTATPSTLSASHRRLLTALASARETVPGDVYQCLVTTISDIENLANKLPTDRTVRLKMEALYRSLAELSITLCENTSVQEVHSASRPYSRQLQQGRSTPSIAIRSDPNPVPDSENGITSRLPVRAASRMRNSLEMSQLFRPGSRLTSRADNARSDEYGPTTAFDRSSNLNRRRTVAGTVVTALRQTNRVAMQPSLFARDEVAYRPQSMIGTEVTGRQTSMIMSSPPNISRVSDRVN</sequence>
<organism evidence="1 2">
    <name type="scientific">Lipomyces kononenkoae</name>
    <name type="common">Yeast</name>
    <dbReference type="NCBI Taxonomy" id="34357"/>
    <lineage>
        <taxon>Eukaryota</taxon>
        <taxon>Fungi</taxon>
        <taxon>Dikarya</taxon>
        <taxon>Ascomycota</taxon>
        <taxon>Saccharomycotina</taxon>
        <taxon>Lipomycetes</taxon>
        <taxon>Lipomycetales</taxon>
        <taxon>Lipomycetaceae</taxon>
        <taxon>Lipomyces</taxon>
    </lineage>
</organism>
<gene>
    <name evidence="1" type="ORF">V1525DRAFT_402965</name>
</gene>
<evidence type="ECO:0000313" key="1">
    <source>
        <dbReference type="EMBL" id="KAK9237801.1"/>
    </source>
</evidence>
<accession>A0ACC3T2E5</accession>
<reference evidence="2" key="1">
    <citation type="journal article" date="2024" name="Front. Bioeng. Biotechnol.">
        <title>Genome-scale model development and genomic sequencing of the oleaginous clade Lipomyces.</title>
        <authorList>
            <person name="Czajka J.J."/>
            <person name="Han Y."/>
            <person name="Kim J."/>
            <person name="Mondo S.J."/>
            <person name="Hofstad B.A."/>
            <person name="Robles A."/>
            <person name="Haridas S."/>
            <person name="Riley R."/>
            <person name="LaButti K."/>
            <person name="Pangilinan J."/>
            <person name="Andreopoulos W."/>
            <person name="Lipzen A."/>
            <person name="Yan J."/>
            <person name="Wang M."/>
            <person name="Ng V."/>
            <person name="Grigoriev I.V."/>
            <person name="Spatafora J.W."/>
            <person name="Magnuson J.K."/>
            <person name="Baker S.E."/>
            <person name="Pomraning K.R."/>
        </authorList>
    </citation>
    <scope>NUCLEOTIDE SEQUENCE [LARGE SCALE GENOMIC DNA]</scope>
    <source>
        <strain evidence="2">CBS 7786</strain>
    </source>
</reference>
<keyword evidence="2" id="KW-1185">Reference proteome</keyword>
<proteinExistence type="predicted"/>
<dbReference type="Proteomes" id="UP001433508">
    <property type="component" value="Unassembled WGS sequence"/>
</dbReference>
<name>A0ACC3T2E5_LIPKO</name>
<evidence type="ECO:0000313" key="2">
    <source>
        <dbReference type="Proteomes" id="UP001433508"/>
    </source>
</evidence>